<reference evidence="3 4" key="1">
    <citation type="submission" date="2020-08" db="EMBL/GenBank/DDBJ databases">
        <title>Cohnella phylogeny.</title>
        <authorList>
            <person name="Dunlap C."/>
        </authorList>
    </citation>
    <scope>NUCLEOTIDE SEQUENCE [LARGE SCALE GENOMIC DNA]</scope>
    <source>
        <strain evidence="3 4">DSM 28246</strain>
    </source>
</reference>
<dbReference type="InterPro" id="IPR039447">
    <property type="entry name" value="UreH-like_TM_dom"/>
</dbReference>
<evidence type="ECO:0000256" key="1">
    <source>
        <dbReference type="SAM" id="Phobius"/>
    </source>
</evidence>
<feature type="transmembrane region" description="Helical" evidence="1">
    <location>
        <begin position="12"/>
        <end position="34"/>
    </location>
</feature>
<feature type="transmembrane region" description="Helical" evidence="1">
    <location>
        <begin position="46"/>
        <end position="70"/>
    </location>
</feature>
<feature type="domain" description="Urease accessory protein UreH-like transmembrane" evidence="2">
    <location>
        <begin position="11"/>
        <end position="206"/>
    </location>
</feature>
<name>A0A7X0VG32_9BACL</name>
<feature type="transmembrane region" description="Helical" evidence="1">
    <location>
        <begin position="194"/>
        <end position="211"/>
    </location>
</feature>
<feature type="transmembrane region" description="Helical" evidence="1">
    <location>
        <begin position="76"/>
        <end position="96"/>
    </location>
</feature>
<accession>A0A7X0VG32</accession>
<evidence type="ECO:0000313" key="4">
    <source>
        <dbReference type="Proteomes" id="UP000547209"/>
    </source>
</evidence>
<dbReference type="PANTHER" id="PTHR42208:SF1">
    <property type="entry name" value="HEAVY METAL TRANSPORTER"/>
    <property type="match status" value="1"/>
</dbReference>
<gene>
    <name evidence="3" type="ORF">H7C19_18620</name>
</gene>
<protein>
    <submittedName>
        <fullName evidence="3">Sulfite exporter TauE/SafE family protein</fullName>
    </submittedName>
</protein>
<dbReference type="EMBL" id="JACJVP010000030">
    <property type="protein sequence ID" value="MBB6672700.1"/>
    <property type="molecule type" value="Genomic_DNA"/>
</dbReference>
<keyword evidence="4" id="KW-1185">Reference proteome</keyword>
<sequence length="228" mass="24093">MAITPDTLLLAALSGLAGAPHCIIMCGGIVTSFAMNAQSSPMKPVLAYNAGRVITYSLIGAFMGGAGSFLNYAGSLVGLQGIASLLGGLLILLWTLNKFTLPTHRYSPLRIRFVADRLAAMRSRHELATVFVTGILLGFLPCGLTYAMQINAAASGSSLSGFLMMLVFGLCTLPALVLTGLFASKIRKAWRRRLRTAGVALALLMGTLSIMKGLSANGIVPPIHPWIW</sequence>
<dbReference type="AlphaFoldDB" id="A0A7X0VG32"/>
<evidence type="ECO:0000259" key="2">
    <source>
        <dbReference type="Pfam" id="PF13386"/>
    </source>
</evidence>
<comment type="caution">
    <text evidence="3">The sequence shown here is derived from an EMBL/GenBank/DDBJ whole genome shotgun (WGS) entry which is preliminary data.</text>
</comment>
<dbReference type="RefSeq" id="WP_185670555.1">
    <property type="nucleotide sequence ID" value="NZ_JACJVP010000030.1"/>
</dbReference>
<keyword evidence="1" id="KW-0472">Membrane</keyword>
<proteinExistence type="predicted"/>
<dbReference type="Pfam" id="PF13386">
    <property type="entry name" value="DsbD_2"/>
    <property type="match status" value="1"/>
</dbReference>
<evidence type="ECO:0000313" key="3">
    <source>
        <dbReference type="EMBL" id="MBB6672700.1"/>
    </source>
</evidence>
<keyword evidence="1" id="KW-1133">Transmembrane helix</keyword>
<dbReference type="PANTHER" id="PTHR42208">
    <property type="entry name" value="HEAVY METAL TRANSPORTER-RELATED"/>
    <property type="match status" value="1"/>
</dbReference>
<feature type="transmembrane region" description="Helical" evidence="1">
    <location>
        <begin position="127"/>
        <end position="147"/>
    </location>
</feature>
<feature type="transmembrane region" description="Helical" evidence="1">
    <location>
        <begin position="159"/>
        <end position="182"/>
    </location>
</feature>
<dbReference type="Proteomes" id="UP000547209">
    <property type="component" value="Unassembled WGS sequence"/>
</dbReference>
<organism evidence="3 4">
    <name type="scientific">Cohnella nanjingensis</name>
    <dbReference type="NCBI Taxonomy" id="1387779"/>
    <lineage>
        <taxon>Bacteria</taxon>
        <taxon>Bacillati</taxon>
        <taxon>Bacillota</taxon>
        <taxon>Bacilli</taxon>
        <taxon>Bacillales</taxon>
        <taxon>Paenibacillaceae</taxon>
        <taxon>Cohnella</taxon>
    </lineage>
</organism>
<keyword evidence="1" id="KW-0812">Transmembrane</keyword>